<feature type="signal peptide" evidence="2">
    <location>
        <begin position="1"/>
        <end position="36"/>
    </location>
</feature>
<evidence type="ECO:0000313" key="3">
    <source>
        <dbReference type="EMBL" id="SCY33163.1"/>
    </source>
</evidence>
<accession>A0A1G5F1S0</accession>
<dbReference type="RefSeq" id="WP_092210726.1">
    <property type="nucleotide sequence ID" value="NZ_FMUX01000007.1"/>
</dbReference>
<evidence type="ECO:0000256" key="2">
    <source>
        <dbReference type="SAM" id="SignalP"/>
    </source>
</evidence>
<feature type="transmembrane region" description="Helical" evidence="1">
    <location>
        <begin position="182"/>
        <end position="205"/>
    </location>
</feature>
<evidence type="ECO:0008006" key="5">
    <source>
        <dbReference type="Google" id="ProtNLM"/>
    </source>
</evidence>
<dbReference type="PROSITE" id="PS51257">
    <property type="entry name" value="PROKAR_LIPOPROTEIN"/>
    <property type="match status" value="1"/>
</dbReference>
<keyword evidence="4" id="KW-1185">Reference proteome</keyword>
<dbReference type="STRING" id="419481.SAMN05216233_10778"/>
<sequence>MSYIVKRYTHGLKRYKAWFLLSFLMPGLYLLSAACAPDRHAVWQDIRLPLETPFTSASFNTITEVVSAQAIFFRDNFDVNRYFNLSAINIEQLETKRYRQVTSAISNDITLSYQGGIARIRYLGKDAELGTNLVDYYARRLVRKAREGIEISGMHLPSERLPGRIGAIESTALRAIWRPDRLVPLLILLTASVLAVMALVAALEWNDAALKSERQIARYVNLPVLGSLPDLNRVSRVLGEKPPLNSADTRS</sequence>
<organism evidence="3 4">
    <name type="scientific">Desulfoluna spongiiphila</name>
    <dbReference type="NCBI Taxonomy" id="419481"/>
    <lineage>
        <taxon>Bacteria</taxon>
        <taxon>Pseudomonadati</taxon>
        <taxon>Thermodesulfobacteriota</taxon>
        <taxon>Desulfobacteria</taxon>
        <taxon>Desulfobacterales</taxon>
        <taxon>Desulfolunaceae</taxon>
        <taxon>Desulfoluna</taxon>
    </lineage>
</organism>
<dbReference type="EMBL" id="FMUX01000007">
    <property type="protein sequence ID" value="SCY33163.1"/>
    <property type="molecule type" value="Genomic_DNA"/>
</dbReference>
<gene>
    <name evidence="3" type="ORF">SAMN05216233_10778</name>
</gene>
<keyword evidence="1" id="KW-1133">Transmembrane helix</keyword>
<dbReference type="AlphaFoldDB" id="A0A1G5F1S0"/>
<keyword evidence="1" id="KW-0812">Transmembrane</keyword>
<feature type="chain" id="PRO_5011568352" description="Capsular polysaccharide biosynthesis protein" evidence="2">
    <location>
        <begin position="37"/>
        <end position="251"/>
    </location>
</feature>
<proteinExistence type="predicted"/>
<dbReference type="OrthoDB" id="5766736at2"/>
<keyword evidence="2" id="KW-0732">Signal</keyword>
<dbReference type="Proteomes" id="UP000198870">
    <property type="component" value="Unassembled WGS sequence"/>
</dbReference>
<keyword evidence="1" id="KW-0472">Membrane</keyword>
<evidence type="ECO:0000256" key="1">
    <source>
        <dbReference type="SAM" id="Phobius"/>
    </source>
</evidence>
<evidence type="ECO:0000313" key="4">
    <source>
        <dbReference type="Proteomes" id="UP000198870"/>
    </source>
</evidence>
<name>A0A1G5F1S0_9BACT</name>
<reference evidence="3 4" key="1">
    <citation type="submission" date="2016-10" db="EMBL/GenBank/DDBJ databases">
        <authorList>
            <person name="de Groot N.N."/>
        </authorList>
    </citation>
    <scope>NUCLEOTIDE SEQUENCE [LARGE SCALE GENOMIC DNA]</scope>
    <source>
        <strain evidence="3 4">AA1</strain>
    </source>
</reference>
<protein>
    <recommendedName>
        <fullName evidence="5">Capsular polysaccharide biosynthesis protein</fullName>
    </recommendedName>
</protein>